<feature type="repeat" description="TPR" evidence="3">
    <location>
        <begin position="196"/>
        <end position="229"/>
    </location>
</feature>
<reference evidence="4" key="2">
    <citation type="submission" date="2021-04" db="EMBL/GenBank/DDBJ databases">
        <authorList>
            <person name="Gilroy R."/>
        </authorList>
    </citation>
    <scope>NUCLEOTIDE SEQUENCE</scope>
    <source>
        <strain evidence="4">ChiHecec2B26-12326</strain>
    </source>
</reference>
<evidence type="ECO:0000313" key="5">
    <source>
        <dbReference type="Proteomes" id="UP000823847"/>
    </source>
</evidence>
<feature type="repeat" description="TPR" evidence="3">
    <location>
        <begin position="385"/>
        <end position="418"/>
    </location>
</feature>
<name>A0A9D1XTP0_9BACT</name>
<feature type="repeat" description="TPR" evidence="3">
    <location>
        <begin position="230"/>
        <end position="263"/>
    </location>
</feature>
<dbReference type="Pfam" id="PF13176">
    <property type="entry name" value="TPR_7"/>
    <property type="match status" value="1"/>
</dbReference>
<sequence length="489" mass="56361">MKNEHGSRLVQRYLSARQEGKDPYLDADDILYLLDYFEKSNDTKLYNEVLRLGLRLHPDCPELQIEESRELIFDGQYEKALEKLNAIAPLQDLEADILRIEAYCSLNQYSKAHTLTKMWVKDQLEASEEIFEQTAIMLNDLEMPDKAREFVEWGLSLFPNNITLKSELCYILEMENDIPKAIRLYEEIIDSNPYSAEPWFNLGRLYSMVDNYEKAIEALDFAATCEEPDLELLIFKGYCLFMNGSYEKAIEEYEEILRLYEGDEDVHSHVGAFMAECYTRLGDYEKAYQIYTTIINEPDIQNEAINFIHYIRCCQETGRDKEISHILLKATLIHPNNVHILSMLALNLADNGHKEEAASVLDKVFALMSQEDIGMDADADMQRKRNNLLRLGNYKQAKGETEQAIAYYNEALDLDPKTPMVHIHLALAYAANGDSKHCEEHLRQISVRDLAQYVHKTGKTAFGLGNNPEEHIPPENLAQAFLRNKDNSN</sequence>
<keyword evidence="2 3" id="KW-0802">TPR repeat</keyword>
<dbReference type="InterPro" id="IPR019734">
    <property type="entry name" value="TPR_rpt"/>
</dbReference>
<dbReference type="Pfam" id="PF13431">
    <property type="entry name" value="TPR_17"/>
    <property type="match status" value="1"/>
</dbReference>
<accession>A0A9D1XTP0</accession>
<dbReference type="SMART" id="SM00028">
    <property type="entry name" value="TPR"/>
    <property type="match status" value="7"/>
</dbReference>
<dbReference type="Pfam" id="PF13414">
    <property type="entry name" value="TPR_11"/>
    <property type="match status" value="1"/>
</dbReference>
<protein>
    <submittedName>
        <fullName evidence="4">Tetratricopeptide repeat protein</fullName>
    </submittedName>
</protein>
<evidence type="ECO:0000256" key="2">
    <source>
        <dbReference type="ARBA" id="ARBA00022803"/>
    </source>
</evidence>
<evidence type="ECO:0000313" key="4">
    <source>
        <dbReference type="EMBL" id="HIX87299.1"/>
    </source>
</evidence>
<organism evidence="4 5">
    <name type="scientific">Candidatus Parabacteroides intestinigallinarum</name>
    <dbReference type="NCBI Taxonomy" id="2838722"/>
    <lineage>
        <taxon>Bacteria</taxon>
        <taxon>Pseudomonadati</taxon>
        <taxon>Bacteroidota</taxon>
        <taxon>Bacteroidia</taxon>
        <taxon>Bacteroidales</taxon>
        <taxon>Tannerellaceae</taxon>
        <taxon>Parabacteroides</taxon>
    </lineage>
</organism>
<keyword evidence="1" id="KW-0677">Repeat</keyword>
<evidence type="ECO:0000256" key="1">
    <source>
        <dbReference type="ARBA" id="ARBA00022737"/>
    </source>
</evidence>
<dbReference type="InterPro" id="IPR051685">
    <property type="entry name" value="Ycf3/AcsC/BcsC/TPR_MFPF"/>
</dbReference>
<dbReference type="PROSITE" id="PS50005">
    <property type="entry name" value="TPR"/>
    <property type="match status" value="3"/>
</dbReference>
<dbReference type="AlphaFoldDB" id="A0A9D1XTP0"/>
<reference evidence="4" key="1">
    <citation type="journal article" date="2021" name="PeerJ">
        <title>Extensive microbial diversity within the chicken gut microbiome revealed by metagenomics and culture.</title>
        <authorList>
            <person name="Gilroy R."/>
            <person name="Ravi A."/>
            <person name="Getino M."/>
            <person name="Pursley I."/>
            <person name="Horton D.L."/>
            <person name="Alikhan N.F."/>
            <person name="Baker D."/>
            <person name="Gharbi K."/>
            <person name="Hall N."/>
            <person name="Watson M."/>
            <person name="Adriaenssens E.M."/>
            <person name="Foster-Nyarko E."/>
            <person name="Jarju S."/>
            <person name="Secka A."/>
            <person name="Antonio M."/>
            <person name="Oren A."/>
            <person name="Chaudhuri R.R."/>
            <person name="La Ragione R."/>
            <person name="Hildebrand F."/>
            <person name="Pallen M.J."/>
        </authorList>
    </citation>
    <scope>NUCLEOTIDE SEQUENCE</scope>
    <source>
        <strain evidence="4">ChiHecec2B26-12326</strain>
    </source>
</reference>
<comment type="caution">
    <text evidence="4">The sequence shown here is derived from an EMBL/GenBank/DDBJ whole genome shotgun (WGS) entry which is preliminary data.</text>
</comment>
<dbReference type="Gene3D" id="1.25.40.10">
    <property type="entry name" value="Tetratricopeptide repeat domain"/>
    <property type="match status" value="2"/>
</dbReference>
<evidence type="ECO:0000256" key="3">
    <source>
        <dbReference type="PROSITE-ProRule" id="PRU00339"/>
    </source>
</evidence>
<dbReference type="PANTHER" id="PTHR44943">
    <property type="entry name" value="CELLULOSE SYNTHASE OPERON PROTEIN C"/>
    <property type="match status" value="1"/>
</dbReference>
<dbReference type="PANTHER" id="PTHR44943:SF8">
    <property type="entry name" value="TPR REPEAT-CONTAINING PROTEIN MJ0263"/>
    <property type="match status" value="1"/>
</dbReference>
<dbReference type="EMBL" id="DXEN01000088">
    <property type="protein sequence ID" value="HIX87299.1"/>
    <property type="molecule type" value="Genomic_DNA"/>
</dbReference>
<dbReference type="InterPro" id="IPR011990">
    <property type="entry name" value="TPR-like_helical_dom_sf"/>
</dbReference>
<proteinExistence type="predicted"/>
<gene>
    <name evidence="4" type="ORF">H9848_11955</name>
</gene>
<dbReference type="SUPFAM" id="SSF48452">
    <property type="entry name" value="TPR-like"/>
    <property type="match status" value="2"/>
</dbReference>
<dbReference type="Proteomes" id="UP000823847">
    <property type="component" value="Unassembled WGS sequence"/>
</dbReference>